<dbReference type="RefSeq" id="XP_040766189.1">
    <property type="nucleotide sequence ID" value="XM_040905629.1"/>
</dbReference>
<dbReference type="EMBL" id="KV427615">
    <property type="protein sequence ID" value="KZT08449.1"/>
    <property type="molecule type" value="Genomic_DNA"/>
</dbReference>
<keyword evidence="4" id="KW-1185">Reference proteome</keyword>
<evidence type="ECO:0000256" key="1">
    <source>
        <dbReference type="SAM" id="MobiDB-lite"/>
    </source>
</evidence>
<name>A0A165F5V4_9APHY</name>
<feature type="domain" description="F-box" evidence="2">
    <location>
        <begin position="41"/>
        <end position="90"/>
    </location>
</feature>
<protein>
    <recommendedName>
        <fullName evidence="2">F-box domain-containing protein</fullName>
    </recommendedName>
</protein>
<feature type="region of interest" description="Disordered" evidence="1">
    <location>
        <begin position="1"/>
        <end position="22"/>
    </location>
</feature>
<dbReference type="OrthoDB" id="2322499at2759"/>
<evidence type="ECO:0000313" key="4">
    <source>
        <dbReference type="Proteomes" id="UP000076871"/>
    </source>
</evidence>
<evidence type="ECO:0000313" key="3">
    <source>
        <dbReference type="EMBL" id="KZT08449.1"/>
    </source>
</evidence>
<dbReference type="Proteomes" id="UP000076871">
    <property type="component" value="Unassembled WGS sequence"/>
</dbReference>
<accession>A0A165F5V4</accession>
<gene>
    <name evidence="3" type="ORF">LAESUDRAFT_676534</name>
</gene>
<organism evidence="3 4">
    <name type="scientific">Laetiporus sulphureus 93-53</name>
    <dbReference type="NCBI Taxonomy" id="1314785"/>
    <lineage>
        <taxon>Eukaryota</taxon>
        <taxon>Fungi</taxon>
        <taxon>Dikarya</taxon>
        <taxon>Basidiomycota</taxon>
        <taxon>Agaricomycotina</taxon>
        <taxon>Agaricomycetes</taxon>
        <taxon>Polyporales</taxon>
        <taxon>Laetiporus</taxon>
    </lineage>
</organism>
<dbReference type="PROSITE" id="PS50181">
    <property type="entry name" value="FBOX"/>
    <property type="match status" value="1"/>
</dbReference>
<reference evidence="3 4" key="1">
    <citation type="journal article" date="2016" name="Mol. Biol. Evol.">
        <title>Comparative Genomics of Early-Diverging Mushroom-Forming Fungi Provides Insights into the Origins of Lignocellulose Decay Capabilities.</title>
        <authorList>
            <person name="Nagy L.G."/>
            <person name="Riley R."/>
            <person name="Tritt A."/>
            <person name="Adam C."/>
            <person name="Daum C."/>
            <person name="Floudas D."/>
            <person name="Sun H."/>
            <person name="Yadav J.S."/>
            <person name="Pangilinan J."/>
            <person name="Larsson K.H."/>
            <person name="Matsuura K."/>
            <person name="Barry K."/>
            <person name="Labutti K."/>
            <person name="Kuo R."/>
            <person name="Ohm R.A."/>
            <person name="Bhattacharya S.S."/>
            <person name="Shirouzu T."/>
            <person name="Yoshinaga Y."/>
            <person name="Martin F.M."/>
            <person name="Grigoriev I.V."/>
            <person name="Hibbett D.S."/>
        </authorList>
    </citation>
    <scope>NUCLEOTIDE SEQUENCE [LARGE SCALE GENOMIC DNA]</scope>
    <source>
        <strain evidence="3 4">93-53</strain>
    </source>
</reference>
<dbReference type="AlphaFoldDB" id="A0A165F5V4"/>
<dbReference type="InterPro" id="IPR036047">
    <property type="entry name" value="F-box-like_dom_sf"/>
</dbReference>
<feature type="region of interest" description="Disordered" evidence="1">
    <location>
        <begin position="310"/>
        <end position="335"/>
    </location>
</feature>
<evidence type="ECO:0000259" key="2">
    <source>
        <dbReference type="PROSITE" id="PS50181"/>
    </source>
</evidence>
<dbReference type="InterPro" id="IPR001810">
    <property type="entry name" value="F-box_dom"/>
</dbReference>
<sequence>MSARRQKRARASDTAMDGTTKESLAIQVAPRRALRGRRGGLKDLLEMPDDVLFEILKLLHPKGLLNLARATKPFHGFLMSRKSMHIWKSSRSLIDGLPDCPEHLSEPAYANLLFFSHCHRCLKGSINSVLWEFSVRYCKACKNDMAIPQREHSYTIAMLDRSLPSEIFNKVQFRSSGELYHRPQLECFVDAWNGLPKDEQSRQQLISKFSEKTRRIAEHAAACREWHEEQLSARATEFYEIRRERYEAIVARLRDDGWGDELDNGSFTLRLKLEKCDRSWIPRPLTERGWIKIRGALRACMQQERDARIERDAREQQERDARMQQERDARMQRERDVHTRVEHDLTITVRLCILQQVSNQLLSAPPWTAACAYRLLPHDLPYVPEIRALIEAPTSCSIPAYMFSSLRKIVLSHSMDWQQHATEQLINLLPGVSAAEGVDVLELAVVTFWCTECLQILFHRYVLAHICLRAERIGIEQDVFLDGRVVPPVWSASRVAASPNMHQLRALVEMCGWDPDSTTAQEMDEYDIRYACPCVDGRTMVMRWRKAVEITVGCGEGAPMPQFRLATAEEIEDAIQDEAHERWGLEAQTAEKPFWCCSQCTPRAEDFTTLQGVNEHYRQKHGGIALSTAEADMAYLHPSGGPIVPQPVTLPLLHEEPGENETAEGSSTH</sequence>
<dbReference type="InParanoid" id="A0A165F5V4"/>
<dbReference type="GeneID" id="63822659"/>
<proteinExistence type="predicted"/>
<dbReference type="SUPFAM" id="SSF81383">
    <property type="entry name" value="F-box domain"/>
    <property type="match status" value="1"/>
</dbReference>